<dbReference type="Pfam" id="PF00356">
    <property type="entry name" value="LacI"/>
    <property type="match status" value="1"/>
</dbReference>
<dbReference type="Proteomes" id="UP000273626">
    <property type="component" value="Unassembled WGS sequence"/>
</dbReference>
<gene>
    <name evidence="6" type="ORF">BDE18_3756</name>
</gene>
<dbReference type="PANTHER" id="PTHR30146:SF151">
    <property type="entry name" value="HTH-TYPE TRANSCRIPTIONAL REPRESSOR CYTR"/>
    <property type="match status" value="1"/>
</dbReference>
<dbReference type="PROSITE" id="PS50932">
    <property type="entry name" value="HTH_LACI_2"/>
    <property type="match status" value="1"/>
</dbReference>
<feature type="domain" description="HTH lacI-type" evidence="5">
    <location>
        <begin position="34"/>
        <end position="88"/>
    </location>
</feature>
<evidence type="ECO:0000313" key="6">
    <source>
        <dbReference type="EMBL" id="RKS44895.1"/>
    </source>
</evidence>
<evidence type="ECO:0000256" key="4">
    <source>
        <dbReference type="ARBA" id="ARBA00023163"/>
    </source>
</evidence>
<evidence type="ECO:0000256" key="2">
    <source>
        <dbReference type="ARBA" id="ARBA00023015"/>
    </source>
</evidence>
<dbReference type="SUPFAM" id="SSF53822">
    <property type="entry name" value="Periplasmic binding protein-like I"/>
    <property type="match status" value="1"/>
</dbReference>
<sequence length="362" mass="38907">MRCDSCKSFCCLWHGNAASLAAMNGRMRDALRKPTISDLARAAGVSVTTVSHAFSGRRHVDPETRKRIHAIAEEMGYHPSRMAQALRSGRSGTIALASSMPFAIAAGPSRLGFLMEIAASAAMSALTRQLALCLIPPHPSVRSHGSVAFDGVILVEPMRDDPLVALFEQRKTPIVSIGTVPGRPDIPAVNIRSRETALLLLEHLAQQGCRHVAALIGSTPRTSQIEAEQAYRAFAARRGQQATLVILDEDEGEEIAYRETLRLLAADPSIDGIFAAIDAFASGAVRAAHELGLAMPRQLRIATRYDGLRAKLSDPPLTALDLHLPAIAEQAVHLLLDRIEGTARTVEAELPALIPRRSSVAP</sequence>
<name>A0ABX9S9L6_PARPN</name>
<evidence type="ECO:0000313" key="7">
    <source>
        <dbReference type="Proteomes" id="UP000273626"/>
    </source>
</evidence>
<dbReference type="EMBL" id="RBLI01000002">
    <property type="protein sequence ID" value="RKS44895.1"/>
    <property type="molecule type" value="Genomic_DNA"/>
</dbReference>
<keyword evidence="7" id="KW-1185">Reference proteome</keyword>
<dbReference type="Gene3D" id="1.10.260.40">
    <property type="entry name" value="lambda repressor-like DNA-binding domains"/>
    <property type="match status" value="1"/>
</dbReference>
<dbReference type="SUPFAM" id="SSF47413">
    <property type="entry name" value="lambda repressor-like DNA-binding domains"/>
    <property type="match status" value="1"/>
</dbReference>
<keyword evidence="2" id="KW-0805">Transcription regulation</keyword>
<comment type="caution">
    <text evidence="6">The sequence shown here is derived from an EMBL/GenBank/DDBJ whole genome shotgun (WGS) entry which is preliminary data.</text>
</comment>
<dbReference type="InterPro" id="IPR028082">
    <property type="entry name" value="Peripla_BP_I"/>
</dbReference>
<dbReference type="CDD" id="cd01392">
    <property type="entry name" value="HTH_LacI"/>
    <property type="match status" value="1"/>
</dbReference>
<keyword evidence="4" id="KW-0804">Transcription</keyword>
<reference evidence="6" key="1">
    <citation type="submission" date="2018-10" db="EMBL/GenBank/DDBJ databases">
        <title>Genomic Encyclopedia of Archaeal and Bacterial Type Strains, Phase II (KMG-II): from individual species to whole genera.</title>
        <authorList>
            <person name="Goeker M."/>
        </authorList>
    </citation>
    <scope>NUCLEOTIDE SEQUENCE [LARGE SCALE GENOMIC DNA]</scope>
    <source>
        <strain evidence="6">DSM 2944</strain>
    </source>
</reference>
<keyword evidence="1" id="KW-0678">Repressor</keyword>
<dbReference type="InterPro" id="IPR000843">
    <property type="entry name" value="HTH_LacI"/>
</dbReference>
<accession>A0ABX9S9L6</accession>
<dbReference type="InterPro" id="IPR046335">
    <property type="entry name" value="LacI/GalR-like_sensor"/>
</dbReference>
<evidence type="ECO:0000256" key="1">
    <source>
        <dbReference type="ARBA" id="ARBA00022491"/>
    </source>
</evidence>
<protein>
    <submittedName>
        <fullName evidence="6">LacI family transcriptional regulator</fullName>
    </submittedName>
</protein>
<dbReference type="PANTHER" id="PTHR30146">
    <property type="entry name" value="LACI-RELATED TRANSCRIPTIONAL REPRESSOR"/>
    <property type="match status" value="1"/>
</dbReference>
<proteinExistence type="predicted"/>
<dbReference type="InterPro" id="IPR010982">
    <property type="entry name" value="Lambda_DNA-bd_dom_sf"/>
</dbReference>
<keyword evidence="3" id="KW-0238">DNA-binding</keyword>
<dbReference type="Pfam" id="PF13377">
    <property type="entry name" value="Peripla_BP_3"/>
    <property type="match status" value="1"/>
</dbReference>
<evidence type="ECO:0000259" key="5">
    <source>
        <dbReference type="PROSITE" id="PS50932"/>
    </source>
</evidence>
<organism evidence="6 7">
    <name type="scientific">Paracoccus pantotrophus</name>
    <name type="common">Thiosphaera pantotropha</name>
    <dbReference type="NCBI Taxonomy" id="82367"/>
    <lineage>
        <taxon>Bacteria</taxon>
        <taxon>Pseudomonadati</taxon>
        <taxon>Pseudomonadota</taxon>
        <taxon>Alphaproteobacteria</taxon>
        <taxon>Rhodobacterales</taxon>
        <taxon>Paracoccaceae</taxon>
        <taxon>Paracoccus</taxon>
    </lineage>
</organism>
<dbReference type="SMART" id="SM00354">
    <property type="entry name" value="HTH_LACI"/>
    <property type="match status" value="1"/>
</dbReference>
<dbReference type="Gene3D" id="3.40.50.2300">
    <property type="match status" value="2"/>
</dbReference>
<evidence type="ECO:0000256" key="3">
    <source>
        <dbReference type="ARBA" id="ARBA00023125"/>
    </source>
</evidence>